<evidence type="ECO:0000256" key="2">
    <source>
        <dbReference type="ARBA" id="ARBA00023125"/>
    </source>
</evidence>
<keyword evidence="2" id="KW-0238">DNA-binding</keyword>
<dbReference type="PROSITE" id="PS50932">
    <property type="entry name" value="HTH_LACI_2"/>
    <property type="match status" value="1"/>
</dbReference>
<dbReference type="CDD" id="cd19977">
    <property type="entry name" value="PBP1_EndR-like"/>
    <property type="match status" value="1"/>
</dbReference>
<sequence>MHNDGTKRLTLKDVARLAGVAPSTVSFVLNGKAKQMRITDEQAERIMGIVEKSGYEPHRIAVNLRTGQSKTLGLMVESISGSFFASLAKSIEEEAESLGYNVVYCSSENNTKKGGELINMLSRQMVDGYLITPAPGMEKDILKLVANRRPLVLMDSYFPDINVPYVLIDNYAGVVQGMEHFISKGYRKIAFITADMKVIQLQERQRGYEDTLRSHKIPVKKKLMLSLPFNGPRADAIREITTFVKQNDIDAVFCATNYVGILTIEALSKLHLKMPDQVGLICFDDHDVFRLYPPGITVIQQPIEEIARTAIRLLMNQLDKSKVYIKKSKVQLPGKFIIRGSV</sequence>
<dbReference type="PANTHER" id="PTHR30146">
    <property type="entry name" value="LACI-RELATED TRANSCRIPTIONAL REPRESSOR"/>
    <property type="match status" value="1"/>
</dbReference>
<feature type="domain" description="HTH lacI-type" evidence="4">
    <location>
        <begin position="9"/>
        <end position="66"/>
    </location>
</feature>
<evidence type="ECO:0000259" key="4">
    <source>
        <dbReference type="PROSITE" id="PS50932"/>
    </source>
</evidence>
<keyword evidence="6" id="KW-1185">Reference proteome</keyword>
<dbReference type="EMBL" id="JBEXAC010000002">
    <property type="protein sequence ID" value="MET6999840.1"/>
    <property type="molecule type" value="Genomic_DNA"/>
</dbReference>
<evidence type="ECO:0000313" key="6">
    <source>
        <dbReference type="Proteomes" id="UP001549749"/>
    </source>
</evidence>
<dbReference type="PRINTS" id="PR00036">
    <property type="entry name" value="HTHLACI"/>
</dbReference>
<dbReference type="Pfam" id="PF13377">
    <property type="entry name" value="Peripla_BP_3"/>
    <property type="match status" value="1"/>
</dbReference>
<gene>
    <name evidence="5" type="ORF">ABR189_20790</name>
</gene>
<accession>A0ABV2T9Y8</accession>
<evidence type="ECO:0000256" key="3">
    <source>
        <dbReference type="ARBA" id="ARBA00023163"/>
    </source>
</evidence>
<dbReference type="SUPFAM" id="SSF47413">
    <property type="entry name" value="lambda repressor-like DNA-binding domains"/>
    <property type="match status" value="1"/>
</dbReference>
<dbReference type="Pfam" id="PF00356">
    <property type="entry name" value="LacI"/>
    <property type="match status" value="1"/>
</dbReference>
<dbReference type="Gene3D" id="1.10.260.40">
    <property type="entry name" value="lambda repressor-like DNA-binding domains"/>
    <property type="match status" value="1"/>
</dbReference>
<organism evidence="5 6">
    <name type="scientific">Chitinophaga defluvii</name>
    <dbReference type="NCBI Taxonomy" id="3163343"/>
    <lineage>
        <taxon>Bacteria</taxon>
        <taxon>Pseudomonadati</taxon>
        <taxon>Bacteroidota</taxon>
        <taxon>Chitinophagia</taxon>
        <taxon>Chitinophagales</taxon>
        <taxon>Chitinophagaceae</taxon>
        <taxon>Chitinophaga</taxon>
    </lineage>
</organism>
<keyword evidence="1" id="KW-0805">Transcription regulation</keyword>
<name>A0ABV2T9Y8_9BACT</name>
<dbReference type="SMART" id="SM00354">
    <property type="entry name" value="HTH_LACI"/>
    <property type="match status" value="1"/>
</dbReference>
<keyword evidence="3" id="KW-0804">Transcription</keyword>
<reference evidence="5 6" key="1">
    <citation type="submission" date="2024-06" db="EMBL/GenBank/DDBJ databases">
        <title>Chitinophaga defluvii sp. nov., isolated from municipal sewage.</title>
        <authorList>
            <person name="Zhang L."/>
        </authorList>
    </citation>
    <scope>NUCLEOTIDE SEQUENCE [LARGE SCALE GENOMIC DNA]</scope>
    <source>
        <strain evidence="5 6">H8</strain>
    </source>
</reference>
<dbReference type="CDD" id="cd01392">
    <property type="entry name" value="HTH_LacI"/>
    <property type="match status" value="1"/>
</dbReference>
<dbReference type="SUPFAM" id="SSF53822">
    <property type="entry name" value="Periplasmic binding protein-like I"/>
    <property type="match status" value="1"/>
</dbReference>
<comment type="caution">
    <text evidence="5">The sequence shown here is derived from an EMBL/GenBank/DDBJ whole genome shotgun (WGS) entry which is preliminary data.</text>
</comment>
<dbReference type="InterPro" id="IPR000843">
    <property type="entry name" value="HTH_LacI"/>
</dbReference>
<proteinExistence type="predicted"/>
<dbReference type="InterPro" id="IPR028082">
    <property type="entry name" value="Peripla_BP_I"/>
</dbReference>
<dbReference type="Proteomes" id="UP001549749">
    <property type="component" value="Unassembled WGS sequence"/>
</dbReference>
<protein>
    <submittedName>
        <fullName evidence="5">Substrate-binding domain-containing protein</fullName>
    </submittedName>
</protein>
<evidence type="ECO:0000256" key="1">
    <source>
        <dbReference type="ARBA" id="ARBA00023015"/>
    </source>
</evidence>
<dbReference type="InterPro" id="IPR010982">
    <property type="entry name" value="Lambda_DNA-bd_dom_sf"/>
</dbReference>
<dbReference type="Gene3D" id="3.40.50.2300">
    <property type="match status" value="2"/>
</dbReference>
<dbReference type="PANTHER" id="PTHR30146:SF109">
    <property type="entry name" value="HTH-TYPE TRANSCRIPTIONAL REGULATOR GALS"/>
    <property type="match status" value="1"/>
</dbReference>
<dbReference type="RefSeq" id="WP_354662401.1">
    <property type="nucleotide sequence ID" value="NZ_JBEXAC010000002.1"/>
</dbReference>
<evidence type="ECO:0000313" key="5">
    <source>
        <dbReference type="EMBL" id="MET6999840.1"/>
    </source>
</evidence>
<dbReference type="InterPro" id="IPR046335">
    <property type="entry name" value="LacI/GalR-like_sensor"/>
</dbReference>